<evidence type="ECO:0000313" key="1">
    <source>
        <dbReference type="EMBL" id="EDW82221.1"/>
    </source>
</evidence>
<sequence length="291" mass="33416">MASHVTVGKWQVTPSYPLVVDLDSDIDSQTEDEEISDNSIDARSCQGHFGYAEVGIMSIPYIFRQSEKYCSVRIFESKVLSFFFNCLHQNICLTGPIVTSWSLTKAEARLFNEINVEHCNGEYGNDLFTQEDLIVHISDAIAFYQYLNNSYNLLRTSRATEKCGFVELNLESVVPYVWRNKTRVVPLFYFEGKVDLKCHADRLVGWDLAYMKCCCIIQGIRECFFSGDLLVLPLDIVMSLFPEGTQIKPFSLNQVERFLLRMPTCEEESITEYLPFVWHAQVDDEIDGEPI</sequence>
<dbReference type="AlphaFoldDB" id="B4NEQ2"/>
<dbReference type="HOGENOM" id="CLU_957356_0_0_1"/>
<dbReference type="eggNOG" id="ENOG502QV5I">
    <property type="taxonomic scope" value="Eukaryota"/>
</dbReference>
<protein>
    <submittedName>
        <fullName evidence="1">Uncharacterized protein</fullName>
    </submittedName>
</protein>
<organism evidence="1 2">
    <name type="scientific">Drosophila willistoni</name>
    <name type="common">Fruit fly</name>
    <dbReference type="NCBI Taxonomy" id="7260"/>
    <lineage>
        <taxon>Eukaryota</taxon>
        <taxon>Metazoa</taxon>
        <taxon>Ecdysozoa</taxon>
        <taxon>Arthropoda</taxon>
        <taxon>Hexapoda</taxon>
        <taxon>Insecta</taxon>
        <taxon>Pterygota</taxon>
        <taxon>Neoptera</taxon>
        <taxon>Endopterygota</taxon>
        <taxon>Diptera</taxon>
        <taxon>Brachycera</taxon>
        <taxon>Muscomorpha</taxon>
        <taxon>Ephydroidea</taxon>
        <taxon>Drosophilidae</taxon>
        <taxon>Drosophila</taxon>
        <taxon>Sophophora</taxon>
    </lineage>
</organism>
<dbReference type="EMBL" id="CH964239">
    <property type="protein sequence ID" value="EDW82221.1"/>
    <property type="molecule type" value="Genomic_DNA"/>
</dbReference>
<accession>B4NEQ2</accession>
<dbReference type="KEGG" id="dwi:6649249"/>
<name>B4NEQ2_DROWI</name>
<proteinExistence type="predicted"/>
<dbReference type="Proteomes" id="UP000007798">
    <property type="component" value="Unassembled WGS sequence"/>
</dbReference>
<keyword evidence="2" id="KW-1185">Reference proteome</keyword>
<evidence type="ECO:0000313" key="2">
    <source>
        <dbReference type="Proteomes" id="UP000007798"/>
    </source>
</evidence>
<dbReference type="PhylomeDB" id="B4NEQ2"/>
<gene>
    <name evidence="1" type="primary">Dwil\GK25680</name>
    <name evidence="1" type="ORF">Dwil_GK25680</name>
</gene>
<dbReference type="OrthoDB" id="6497308at2759"/>
<dbReference type="OMA" id="FECETEY"/>
<reference evidence="1 2" key="1">
    <citation type="journal article" date="2007" name="Nature">
        <title>Evolution of genes and genomes on the Drosophila phylogeny.</title>
        <authorList>
            <consortium name="Drosophila 12 Genomes Consortium"/>
            <person name="Clark A.G."/>
            <person name="Eisen M.B."/>
            <person name="Smith D.R."/>
            <person name="Bergman C.M."/>
            <person name="Oliver B."/>
            <person name="Markow T.A."/>
            <person name="Kaufman T.C."/>
            <person name="Kellis M."/>
            <person name="Gelbart W."/>
            <person name="Iyer V.N."/>
            <person name="Pollard D.A."/>
            <person name="Sackton T.B."/>
            <person name="Larracuente A.M."/>
            <person name="Singh N.D."/>
            <person name="Abad J.P."/>
            <person name="Abt D.N."/>
            <person name="Adryan B."/>
            <person name="Aguade M."/>
            <person name="Akashi H."/>
            <person name="Anderson W.W."/>
            <person name="Aquadro C.F."/>
            <person name="Ardell D.H."/>
            <person name="Arguello R."/>
            <person name="Artieri C.G."/>
            <person name="Barbash D.A."/>
            <person name="Barker D."/>
            <person name="Barsanti P."/>
            <person name="Batterham P."/>
            <person name="Batzoglou S."/>
            <person name="Begun D."/>
            <person name="Bhutkar A."/>
            <person name="Blanco E."/>
            <person name="Bosak S.A."/>
            <person name="Bradley R.K."/>
            <person name="Brand A.D."/>
            <person name="Brent M.R."/>
            <person name="Brooks A.N."/>
            <person name="Brown R.H."/>
            <person name="Butlin R.K."/>
            <person name="Caggese C."/>
            <person name="Calvi B.R."/>
            <person name="Bernardo de Carvalho A."/>
            <person name="Caspi A."/>
            <person name="Castrezana S."/>
            <person name="Celniker S.E."/>
            <person name="Chang J.L."/>
            <person name="Chapple C."/>
            <person name="Chatterji S."/>
            <person name="Chinwalla A."/>
            <person name="Civetta A."/>
            <person name="Clifton S.W."/>
            <person name="Comeron J.M."/>
            <person name="Costello J.C."/>
            <person name="Coyne J.A."/>
            <person name="Daub J."/>
            <person name="David R.G."/>
            <person name="Delcher A.L."/>
            <person name="Delehaunty K."/>
            <person name="Do C.B."/>
            <person name="Ebling H."/>
            <person name="Edwards K."/>
            <person name="Eickbush T."/>
            <person name="Evans J.D."/>
            <person name="Filipski A."/>
            <person name="Findeiss S."/>
            <person name="Freyhult E."/>
            <person name="Fulton L."/>
            <person name="Fulton R."/>
            <person name="Garcia A.C."/>
            <person name="Gardiner A."/>
            <person name="Garfield D.A."/>
            <person name="Garvin B.E."/>
            <person name="Gibson G."/>
            <person name="Gilbert D."/>
            <person name="Gnerre S."/>
            <person name="Godfrey J."/>
            <person name="Good R."/>
            <person name="Gotea V."/>
            <person name="Gravely B."/>
            <person name="Greenberg A.J."/>
            <person name="Griffiths-Jones S."/>
            <person name="Gross S."/>
            <person name="Guigo R."/>
            <person name="Gustafson E.A."/>
            <person name="Haerty W."/>
            <person name="Hahn M.W."/>
            <person name="Halligan D.L."/>
            <person name="Halpern A.L."/>
            <person name="Halter G.M."/>
            <person name="Han M.V."/>
            <person name="Heger A."/>
            <person name="Hillier L."/>
            <person name="Hinrichs A.S."/>
            <person name="Holmes I."/>
            <person name="Hoskins R.A."/>
            <person name="Hubisz M.J."/>
            <person name="Hultmark D."/>
            <person name="Huntley M.A."/>
            <person name="Jaffe D.B."/>
            <person name="Jagadeeshan S."/>
            <person name="Jeck W.R."/>
            <person name="Johnson J."/>
            <person name="Jones C.D."/>
            <person name="Jordan W.C."/>
            <person name="Karpen G.H."/>
            <person name="Kataoka E."/>
            <person name="Keightley P.D."/>
            <person name="Kheradpour P."/>
            <person name="Kirkness E.F."/>
            <person name="Koerich L.B."/>
            <person name="Kristiansen K."/>
            <person name="Kudrna D."/>
            <person name="Kulathinal R.J."/>
            <person name="Kumar S."/>
            <person name="Kwok R."/>
            <person name="Lander E."/>
            <person name="Langley C.H."/>
            <person name="Lapoint R."/>
            <person name="Lazzaro B.P."/>
            <person name="Lee S.J."/>
            <person name="Levesque L."/>
            <person name="Li R."/>
            <person name="Lin C.F."/>
            <person name="Lin M.F."/>
            <person name="Lindblad-Toh K."/>
            <person name="Llopart A."/>
            <person name="Long M."/>
            <person name="Low L."/>
            <person name="Lozovsky E."/>
            <person name="Lu J."/>
            <person name="Luo M."/>
            <person name="Machado C.A."/>
            <person name="Makalowski W."/>
            <person name="Marzo M."/>
            <person name="Matsuda M."/>
            <person name="Matzkin L."/>
            <person name="McAllister B."/>
            <person name="McBride C.S."/>
            <person name="McKernan B."/>
            <person name="McKernan K."/>
            <person name="Mendez-Lago M."/>
            <person name="Minx P."/>
            <person name="Mollenhauer M.U."/>
            <person name="Montooth K."/>
            <person name="Mount S.M."/>
            <person name="Mu X."/>
            <person name="Myers E."/>
            <person name="Negre B."/>
            <person name="Newfeld S."/>
            <person name="Nielsen R."/>
            <person name="Noor M.A."/>
            <person name="O'Grady P."/>
            <person name="Pachter L."/>
            <person name="Papaceit M."/>
            <person name="Parisi M.J."/>
            <person name="Parisi M."/>
            <person name="Parts L."/>
            <person name="Pedersen J.S."/>
            <person name="Pesole G."/>
            <person name="Phillippy A.M."/>
            <person name="Ponting C.P."/>
            <person name="Pop M."/>
            <person name="Porcelli D."/>
            <person name="Powell J.R."/>
            <person name="Prohaska S."/>
            <person name="Pruitt K."/>
            <person name="Puig M."/>
            <person name="Quesneville H."/>
            <person name="Ram K.R."/>
            <person name="Rand D."/>
            <person name="Rasmussen M.D."/>
            <person name="Reed L.K."/>
            <person name="Reenan R."/>
            <person name="Reily A."/>
            <person name="Remington K.A."/>
            <person name="Rieger T.T."/>
            <person name="Ritchie M.G."/>
            <person name="Robin C."/>
            <person name="Rogers Y.H."/>
            <person name="Rohde C."/>
            <person name="Rozas J."/>
            <person name="Rubenfield M.J."/>
            <person name="Ruiz A."/>
            <person name="Russo S."/>
            <person name="Salzberg S.L."/>
            <person name="Sanchez-Gracia A."/>
            <person name="Saranga D.J."/>
            <person name="Sato H."/>
            <person name="Schaeffer S.W."/>
            <person name="Schatz M.C."/>
            <person name="Schlenke T."/>
            <person name="Schwartz R."/>
            <person name="Segarra C."/>
            <person name="Singh R.S."/>
            <person name="Sirot L."/>
            <person name="Sirota M."/>
            <person name="Sisneros N.B."/>
            <person name="Smith C.D."/>
            <person name="Smith T.F."/>
            <person name="Spieth J."/>
            <person name="Stage D.E."/>
            <person name="Stark A."/>
            <person name="Stephan W."/>
            <person name="Strausberg R.L."/>
            <person name="Strempel S."/>
            <person name="Sturgill D."/>
            <person name="Sutton G."/>
            <person name="Sutton G.G."/>
            <person name="Tao W."/>
            <person name="Teichmann S."/>
            <person name="Tobari Y.N."/>
            <person name="Tomimura Y."/>
            <person name="Tsolas J.M."/>
            <person name="Valente V.L."/>
            <person name="Venter E."/>
            <person name="Venter J.C."/>
            <person name="Vicario S."/>
            <person name="Vieira F.G."/>
            <person name="Vilella A.J."/>
            <person name="Villasante A."/>
            <person name="Walenz B."/>
            <person name="Wang J."/>
            <person name="Wasserman M."/>
            <person name="Watts T."/>
            <person name="Wilson D."/>
            <person name="Wilson R.K."/>
            <person name="Wing R.A."/>
            <person name="Wolfner M.F."/>
            <person name="Wong A."/>
            <person name="Wong G.K."/>
            <person name="Wu C.I."/>
            <person name="Wu G."/>
            <person name="Yamamoto D."/>
            <person name="Yang H.P."/>
            <person name="Yang S.P."/>
            <person name="Yorke J.A."/>
            <person name="Yoshida K."/>
            <person name="Zdobnov E."/>
            <person name="Zhang P."/>
            <person name="Zhang Y."/>
            <person name="Zimin A.V."/>
            <person name="Baldwin J."/>
            <person name="Abdouelleil A."/>
            <person name="Abdulkadir J."/>
            <person name="Abebe A."/>
            <person name="Abera B."/>
            <person name="Abreu J."/>
            <person name="Acer S.C."/>
            <person name="Aftuck L."/>
            <person name="Alexander A."/>
            <person name="An P."/>
            <person name="Anderson E."/>
            <person name="Anderson S."/>
            <person name="Arachi H."/>
            <person name="Azer M."/>
            <person name="Bachantsang P."/>
            <person name="Barry A."/>
            <person name="Bayul T."/>
            <person name="Berlin A."/>
            <person name="Bessette D."/>
            <person name="Bloom T."/>
            <person name="Blye J."/>
            <person name="Boguslavskiy L."/>
            <person name="Bonnet C."/>
            <person name="Boukhgalter B."/>
            <person name="Bourzgui I."/>
            <person name="Brown A."/>
            <person name="Cahill P."/>
            <person name="Channer S."/>
            <person name="Cheshatsang Y."/>
            <person name="Chuda L."/>
            <person name="Citroen M."/>
            <person name="Collymore A."/>
            <person name="Cooke P."/>
            <person name="Costello M."/>
            <person name="D'Aco K."/>
            <person name="Daza R."/>
            <person name="De Haan G."/>
            <person name="DeGray S."/>
            <person name="DeMaso C."/>
            <person name="Dhargay N."/>
            <person name="Dooley K."/>
            <person name="Dooley E."/>
            <person name="Doricent M."/>
            <person name="Dorje P."/>
            <person name="Dorjee K."/>
            <person name="Dupes A."/>
            <person name="Elong R."/>
            <person name="Falk J."/>
            <person name="Farina A."/>
            <person name="Faro S."/>
            <person name="Ferguson D."/>
            <person name="Fisher S."/>
            <person name="Foley C.D."/>
            <person name="Franke A."/>
            <person name="Friedrich D."/>
            <person name="Gadbois L."/>
            <person name="Gearin G."/>
            <person name="Gearin C.R."/>
            <person name="Giannoukos G."/>
            <person name="Goode T."/>
            <person name="Graham J."/>
            <person name="Grandbois E."/>
            <person name="Grewal S."/>
            <person name="Gyaltsen K."/>
            <person name="Hafez N."/>
            <person name="Hagos B."/>
            <person name="Hall J."/>
            <person name="Henson C."/>
            <person name="Hollinger A."/>
            <person name="Honan T."/>
            <person name="Huard M.D."/>
            <person name="Hughes L."/>
            <person name="Hurhula B."/>
            <person name="Husby M.E."/>
            <person name="Kamat A."/>
            <person name="Kanga B."/>
            <person name="Kashin S."/>
            <person name="Khazanovich D."/>
            <person name="Kisner P."/>
            <person name="Lance K."/>
            <person name="Lara M."/>
            <person name="Lee W."/>
            <person name="Lennon N."/>
            <person name="Letendre F."/>
            <person name="LeVine R."/>
            <person name="Lipovsky A."/>
            <person name="Liu X."/>
            <person name="Liu J."/>
            <person name="Liu S."/>
            <person name="Lokyitsang T."/>
            <person name="Lokyitsang Y."/>
            <person name="Lubonja R."/>
            <person name="Lui A."/>
            <person name="MacDonald P."/>
            <person name="Magnisalis V."/>
            <person name="Maru K."/>
            <person name="Matthews C."/>
            <person name="McCusker W."/>
            <person name="McDonough S."/>
            <person name="Mehta T."/>
            <person name="Meldrim J."/>
            <person name="Meneus L."/>
            <person name="Mihai O."/>
            <person name="Mihalev A."/>
            <person name="Mihova T."/>
            <person name="Mittelman R."/>
            <person name="Mlenga V."/>
            <person name="Montmayeur A."/>
            <person name="Mulrain L."/>
            <person name="Navidi A."/>
            <person name="Naylor J."/>
            <person name="Negash T."/>
            <person name="Nguyen T."/>
            <person name="Nguyen N."/>
            <person name="Nicol R."/>
            <person name="Norbu C."/>
            <person name="Norbu N."/>
            <person name="Novod N."/>
            <person name="O'Neill B."/>
            <person name="Osman S."/>
            <person name="Markiewicz E."/>
            <person name="Oyono O.L."/>
            <person name="Patti C."/>
            <person name="Phunkhang P."/>
            <person name="Pierre F."/>
            <person name="Priest M."/>
            <person name="Raghuraman S."/>
            <person name="Rege F."/>
            <person name="Reyes R."/>
            <person name="Rise C."/>
            <person name="Rogov P."/>
            <person name="Ross K."/>
            <person name="Ryan E."/>
            <person name="Settipalli S."/>
            <person name="Shea T."/>
            <person name="Sherpa N."/>
            <person name="Shi L."/>
            <person name="Shih D."/>
            <person name="Sparrow T."/>
            <person name="Spaulding J."/>
            <person name="Stalker J."/>
            <person name="Stange-Thomann N."/>
            <person name="Stavropoulos S."/>
            <person name="Stone C."/>
            <person name="Strader C."/>
            <person name="Tesfaye S."/>
            <person name="Thomson T."/>
            <person name="Thoulutsang Y."/>
            <person name="Thoulutsang D."/>
            <person name="Topham K."/>
            <person name="Topping I."/>
            <person name="Tsamla T."/>
            <person name="Vassiliev H."/>
            <person name="Vo A."/>
            <person name="Wangchuk T."/>
            <person name="Wangdi T."/>
            <person name="Weiand M."/>
            <person name="Wilkinson J."/>
            <person name="Wilson A."/>
            <person name="Yadav S."/>
            <person name="Young G."/>
            <person name="Yu Q."/>
            <person name="Zembek L."/>
            <person name="Zhong D."/>
            <person name="Zimmer A."/>
            <person name="Zwirko Z."/>
            <person name="Jaffe D.B."/>
            <person name="Alvarez P."/>
            <person name="Brockman W."/>
            <person name="Butler J."/>
            <person name="Chin C."/>
            <person name="Gnerre S."/>
            <person name="Grabherr M."/>
            <person name="Kleber M."/>
            <person name="Mauceli E."/>
            <person name="MacCallum I."/>
        </authorList>
    </citation>
    <scope>NUCLEOTIDE SEQUENCE [LARGE SCALE GENOMIC DNA]</scope>
    <source>
        <strain evidence="2">Tucson 14030-0811.24</strain>
    </source>
</reference>
<dbReference type="InParanoid" id="B4NEQ2"/>